<evidence type="ECO:0000313" key="4">
    <source>
        <dbReference type="Proteomes" id="UP000093281"/>
    </source>
</evidence>
<feature type="transmembrane region" description="Helical" evidence="1">
    <location>
        <begin position="12"/>
        <end position="30"/>
    </location>
</feature>
<comment type="caution">
    <text evidence="3">The sequence shown here is derived from an EMBL/GenBank/DDBJ whole genome shotgun (WGS) entry which is preliminary data.</text>
</comment>
<dbReference type="EMBL" id="LCUJ01000008">
    <property type="protein sequence ID" value="OCL97946.1"/>
    <property type="molecule type" value="Genomic_DNA"/>
</dbReference>
<feature type="domain" description="Double Cache" evidence="2">
    <location>
        <begin position="45"/>
        <end position="202"/>
    </location>
</feature>
<keyword evidence="1" id="KW-0812">Transmembrane</keyword>
<dbReference type="InterPro" id="IPR029150">
    <property type="entry name" value="dCache_3"/>
</dbReference>
<dbReference type="SUPFAM" id="SSF103190">
    <property type="entry name" value="Sensory domain-like"/>
    <property type="match status" value="1"/>
</dbReference>
<keyword evidence="1" id="KW-0472">Membrane</keyword>
<evidence type="ECO:0000256" key="1">
    <source>
        <dbReference type="SAM" id="Phobius"/>
    </source>
</evidence>
<dbReference type="Pfam" id="PF14827">
    <property type="entry name" value="dCache_3"/>
    <property type="match status" value="1"/>
</dbReference>
<dbReference type="AlphaFoldDB" id="A0A1C0B5E9"/>
<keyword evidence="1" id="KW-1133">Transmembrane helix</keyword>
<organism evidence="3 4">
    <name type="scientific">Aliarcobacter thereius</name>
    <dbReference type="NCBI Taxonomy" id="544718"/>
    <lineage>
        <taxon>Bacteria</taxon>
        <taxon>Pseudomonadati</taxon>
        <taxon>Campylobacterota</taxon>
        <taxon>Epsilonproteobacteria</taxon>
        <taxon>Campylobacterales</taxon>
        <taxon>Arcobacteraceae</taxon>
        <taxon>Aliarcobacter</taxon>
    </lineage>
</organism>
<sequence length="311" mass="36246">MIPPIIISYKKIIISFFVLLAILLFFLNKYNTILNQKELDVFVSNQMKIVEDELENQKNQALSLALMFSQNQEIIDNLDKNRHKELKKELLKILDIIKTYTKHDIDVQIHTKNLEVFTRSWEDKDFGEDLSGFREGLVKVKNTQKPFVSSELGKRFNIKAIAPIYNRNMEFIGSIEIIVDFKDLVYRLKNLGISSAILLENEFLEIAKQYKYNKKIDSFVVVYNSIDELNDKTLLTLINSDKFFIENSSKIYSKISLGSFGNKSAGILLLSFDKYIKNFVYLPNYNYHGEIKDSNHTSDIQNSLEKRIIIK</sequence>
<dbReference type="Gene3D" id="3.30.450.20">
    <property type="entry name" value="PAS domain"/>
    <property type="match status" value="1"/>
</dbReference>
<reference evidence="4" key="1">
    <citation type="submission" date="2015-05" db="EMBL/GenBank/DDBJ databases">
        <authorList>
            <person name="Rovetto F."/>
            <person name="Cocolin L."/>
            <person name="Illeghems K."/>
            <person name="Van Nieuwerburgh F."/>
            <person name="Houf K."/>
        </authorList>
    </citation>
    <scope>NUCLEOTIDE SEQUENCE [LARGE SCALE GENOMIC DNA]</scope>
    <source>
        <strain evidence="4">DU22</strain>
    </source>
</reference>
<evidence type="ECO:0000313" key="3">
    <source>
        <dbReference type="EMBL" id="OCL97946.1"/>
    </source>
</evidence>
<accession>A0A1C0B5E9</accession>
<evidence type="ECO:0000259" key="2">
    <source>
        <dbReference type="Pfam" id="PF14827"/>
    </source>
</evidence>
<gene>
    <name evidence="3" type="ORF">AAX29_01802</name>
</gene>
<protein>
    <recommendedName>
        <fullName evidence="2">Double Cache domain-containing protein</fullName>
    </recommendedName>
</protein>
<proteinExistence type="predicted"/>
<dbReference type="RefSeq" id="WP_083196692.1">
    <property type="nucleotide sequence ID" value="NZ_LCUJ01000008.1"/>
</dbReference>
<dbReference type="InterPro" id="IPR029151">
    <property type="entry name" value="Sensor-like_sf"/>
</dbReference>
<name>A0A1C0B5E9_9BACT</name>
<dbReference type="STRING" id="544718.AAX25_01624"/>
<dbReference type="Proteomes" id="UP000093281">
    <property type="component" value="Unassembled WGS sequence"/>
</dbReference>
<dbReference type="PATRIC" id="fig|544718.51.peg.1770"/>